<dbReference type="CDD" id="cd01392">
    <property type="entry name" value="HTH_LacI"/>
    <property type="match status" value="1"/>
</dbReference>
<organism evidence="5 6">
    <name type="scientific">Sphingomonas rubra</name>
    <dbReference type="NCBI Taxonomy" id="634430"/>
    <lineage>
        <taxon>Bacteria</taxon>
        <taxon>Pseudomonadati</taxon>
        <taxon>Pseudomonadota</taxon>
        <taxon>Alphaproteobacteria</taxon>
        <taxon>Sphingomonadales</taxon>
        <taxon>Sphingomonadaceae</taxon>
        <taxon>Sphingomonas</taxon>
    </lineage>
</organism>
<dbReference type="Pfam" id="PF13377">
    <property type="entry name" value="Peripla_BP_3"/>
    <property type="match status" value="1"/>
</dbReference>
<dbReference type="Gene3D" id="3.40.50.2300">
    <property type="match status" value="2"/>
</dbReference>
<evidence type="ECO:0000313" key="6">
    <source>
        <dbReference type="Proteomes" id="UP000199586"/>
    </source>
</evidence>
<dbReference type="InterPro" id="IPR010982">
    <property type="entry name" value="Lambda_DNA-bd_dom_sf"/>
</dbReference>
<protein>
    <submittedName>
        <fullName evidence="5">Transcriptional regulator, LacI family</fullName>
    </submittedName>
</protein>
<dbReference type="STRING" id="634430.SAMN04488241_10459"/>
<keyword evidence="2" id="KW-0238">DNA-binding</keyword>
<dbReference type="PANTHER" id="PTHR30146:SF120">
    <property type="entry name" value="ALANINE RACEMASE"/>
    <property type="match status" value="1"/>
</dbReference>
<name>A0A1I5RRE8_9SPHN</name>
<dbReference type="PROSITE" id="PS50932">
    <property type="entry name" value="HTH_LACI_2"/>
    <property type="match status" value="1"/>
</dbReference>
<dbReference type="GO" id="GO:0000976">
    <property type="term" value="F:transcription cis-regulatory region binding"/>
    <property type="evidence" value="ECO:0007669"/>
    <property type="project" value="TreeGrafter"/>
</dbReference>
<keyword evidence="1" id="KW-0805">Transcription regulation</keyword>
<evidence type="ECO:0000256" key="1">
    <source>
        <dbReference type="ARBA" id="ARBA00023015"/>
    </source>
</evidence>
<proteinExistence type="predicted"/>
<dbReference type="CDD" id="cd06295">
    <property type="entry name" value="PBP1_CelR"/>
    <property type="match status" value="1"/>
</dbReference>
<evidence type="ECO:0000259" key="4">
    <source>
        <dbReference type="PROSITE" id="PS50932"/>
    </source>
</evidence>
<dbReference type="GO" id="GO:0003700">
    <property type="term" value="F:DNA-binding transcription factor activity"/>
    <property type="evidence" value="ECO:0007669"/>
    <property type="project" value="TreeGrafter"/>
</dbReference>
<evidence type="ECO:0000313" key="5">
    <source>
        <dbReference type="EMBL" id="SFP60987.1"/>
    </source>
</evidence>
<dbReference type="InterPro" id="IPR000843">
    <property type="entry name" value="HTH_LacI"/>
</dbReference>
<dbReference type="InterPro" id="IPR028082">
    <property type="entry name" value="Peripla_BP_I"/>
</dbReference>
<keyword evidence="3" id="KW-0804">Transcription</keyword>
<dbReference type="Gene3D" id="1.10.260.40">
    <property type="entry name" value="lambda repressor-like DNA-binding domains"/>
    <property type="match status" value="1"/>
</dbReference>
<feature type="domain" description="HTH lacI-type" evidence="4">
    <location>
        <begin position="21"/>
        <end position="75"/>
    </location>
</feature>
<dbReference type="Proteomes" id="UP000199586">
    <property type="component" value="Unassembled WGS sequence"/>
</dbReference>
<dbReference type="SUPFAM" id="SSF47413">
    <property type="entry name" value="lambda repressor-like DNA-binding domains"/>
    <property type="match status" value="1"/>
</dbReference>
<dbReference type="SMART" id="SM00354">
    <property type="entry name" value="HTH_LACI"/>
    <property type="match status" value="1"/>
</dbReference>
<reference evidence="5 6" key="1">
    <citation type="submission" date="2016-10" db="EMBL/GenBank/DDBJ databases">
        <authorList>
            <person name="de Groot N.N."/>
        </authorList>
    </citation>
    <scope>NUCLEOTIDE SEQUENCE [LARGE SCALE GENOMIC DNA]</scope>
    <source>
        <strain evidence="5 6">CGMCC 1.9113</strain>
    </source>
</reference>
<dbReference type="InterPro" id="IPR046335">
    <property type="entry name" value="LacI/GalR-like_sensor"/>
</dbReference>
<evidence type="ECO:0000256" key="3">
    <source>
        <dbReference type="ARBA" id="ARBA00023163"/>
    </source>
</evidence>
<accession>A0A1I5RRE8</accession>
<keyword evidence="6" id="KW-1185">Reference proteome</keyword>
<sequence length="363" mass="38883">MSAGRAERQEGAHDVSGQRRATSFDIAHLAGVSQPTVSRALRGSPTVSAATRARIEAIAKQLNYSVDRSASNLRSGSTRTLALLLFRDPSPDETLINPFFLAMLGSIMGACADRGYDLLISFQQLASDWHTDYEDSHRADGLILLGYGDYADYHQRLVDMVAQRTHFVRWGHVQPDQPGLTIGCDNLAGARTATEHLIAQGAKRIAFIGDATDHYPEMKERWRGYAEALAAAGLDRHDALQVDAISTEEDGTRAARELLARGKAFDGLVAASDLIALAAMRVLSAAGLRVPEHVKVVGFDDIPAAAFASPPLTTVAQDAAAAGRRLVDVLLAQIKGEAAQSQVLPTRLIVRRSSGAPLATQGI</sequence>
<dbReference type="SUPFAM" id="SSF53822">
    <property type="entry name" value="Periplasmic binding protein-like I"/>
    <property type="match status" value="1"/>
</dbReference>
<dbReference type="AlphaFoldDB" id="A0A1I5RRE8"/>
<dbReference type="Pfam" id="PF00356">
    <property type="entry name" value="LacI"/>
    <property type="match status" value="1"/>
</dbReference>
<gene>
    <name evidence="5" type="ORF">SAMN04488241_10459</name>
</gene>
<dbReference type="PANTHER" id="PTHR30146">
    <property type="entry name" value="LACI-RELATED TRANSCRIPTIONAL REPRESSOR"/>
    <property type="match status" value="1"/>
</dbReference>
<dbReference type="EMBL" id="FOXP01000004">
    <property type="protein sequence ID" value="SFP60987.1"/>
    <property type="molecule type" value="Genomic_DNA"/>
</dbReference>
<evidence type="ECO:0000256" key="2">
    <source>
        <dbReference type="ARBA" id="ARBA00023125"/>
    </source>
</evidence>